<protein>
    <recommendedName>
        <fullName evidence="5">Type II toxin-antitoxin system mRNA interferase toxin, RelE/StbE family</fullName>
    </recommendedName>
</protein>
<comment type="caution">
    <text evidence="3">The sequence shown here is derived from an EMBL/GenBank/DDBJ whole genome shotgun (WGS) entry which is preliminary data.</text>
</comment>
<dbReference type="EMBL" id="BSPC01000075">
    <property type="protein sequence ID" value="GLS23424.1"/>
    <property type="molecule type" value="Genomic_DNA"/>
</dbReference>
<evidence type="ECO:0008006" key="5">
    <source>
        <dbReference type="Google" id="ProtNLM"/>
    </source>
</evidence>
<dbReference type="InterPro" id="IPR051803">
    <property type="entry name" value="TA_system_RelE-like_toxin"/>
</dbReference>
<keyword evidence="4" id="KW-1185">Reference proteome</keyword>
<evidence type="ECO:0000313" key="3">
    <source>
        <dbReference type="EMBL" id="GLS23424.1"/>
    </source>
</evidence>
<accession>A0ABQ6CTG7</accession>
<evidence type="ECO:0000313" key="4">
    <source>
        <dbReference type="Proteomes" id="UP001156882"/>
    </source>
</evidence>
<name>A0ABQ6CTG7_9HYPH</name>
<dbReference type="Pfam" id="PF05016">
    <property type="entry name" value="ParE_toxin"/>
    <property type="match status" value="1"/>
</dbReference>
<reference evidence="4" key="1">
    <citation type="journal article" date="2019" name="Int. J. Syst. Evol. Microbiol.">
        <title>The Global Catalogue of Microorganisms (GCM) 10K type strain sequencing project: providing services to taxonomists for standard genome sequencing and annotation.</title>
        <authorList>
            <consortium name="The Broad Institute Genomics Platform"/>
            <consortium name="The Broad Institute Genome Sequencing Center for Infectious Disease"/>
            <person name="Wu L."/>
            <person name="Ma J."/>
        </authorList>
    </citation>
    <scope>NUCLEOTIDE SEQUENCE [LARGE SCALE GENOMIC DNA]</scope>
    <source>
        <strain evidence="4">NBRC 101365</strain>
    </source>
</reference>
<dbReference type="Gene3D" id="3.30.2310.20">
    <property type="entry name" value="RelE-like"/>
    <property type="match status" value="1"/>
</dbReference>
<dbReference type="Proteomes" id="UP001156882">
    <property type="component" value="Unassembled WGS sequence"/>
</dbReference>
<evidence type="ECO:0000256" key="2">
    <source>
        <dbReference type="ARBA" id="ARBA00022649"/>
    </source>
</evidence>
<proteinExistence type="inferred from homology"/>
<organism evidence="3 4">
    <name type="scientific">Labrys miyagiensis</name>
    <dbReference type="NCBI Taxonomy" id="346912"/>
    <lineage>
        <taxon>Bacteria</taxon>
        <taxon>Pseudomonadati</taxon>
        <taxon>Pseudomonadota</taxon>
        <taxon>Alphaproteobacteria</taxon>
        <taxon>Hyphomicrobiales</taxon>
        <taxon>Xanthobacteraceae</taxon>
        <taxon>Labrys</taxon>
    </lineage>
</organism>
<keyword evidence="2" id="KW-1277">Toxin-antitoxin system</keyword>
<gene>
    <name evidence="3" type="ORF">GCM10007874_64450</name>
</gene>
<dbReference type="PANTHER" id="PTHR33755">
    <property type="entry name" value="TOXIN PARE1-RELATED"/>
    <property type="match status" value="1"/>
</dbReference>
<dbReference type="InterPro" id="IPR035093">
    <property type="entry name" value="RelE/ParE_toxin_dom_sf"/>
</dbReference>
<dbReference type="RefSeq" id="WP_284316359.1">
    <property type="nucleotide sequence ID" value="NZ_BSPC01000075.1"/>
</dbReference>
<sequence>MRIEWLPIAEESREGQLAHIAERSPWAAIDMGDMIEAAVLRLADHPHLGRLGRVAGTRELVVGGTPYIVAYRVEEEAVVILRLLHGKQRWPSAL</sequence>
<evidence type="ECO:0000256" key="1">
    <source>
        <dbReference type="ARBA" id="ARBA00006226"/>
    </source>
</evidence>
<dbReference type="PANTHER" id="PTHR33755:SF6">
    <property type="entry name" value="PLASMID STABILIZATION SYSTEM PROTEIN"/>
    <property type="match status" value="1"/>
</dbReference>
<dbReference type="InterPro" id="IPR007712">
    <property type="entry name" value="RelE/ParE_toxin"/>
</dbReference>
<comment type="similarity">
    <text evidence="1">Belongs to the RelE toxin family.</text>
</comment>
<dbReference type="NCBIfam" id="TIGR02385">
    <property type="entry name" value="RelE_StbE"/>
    <property type="match status" value="1"/>
</dbReference>